<evidence type="ECO:0000313" key="6">
    <source>
        <dbReference type="Proteomes" id="UP000187406"/>
    </source>
</evidence>
<dbReference type="Gene3D" id="3.40.50.150">
    <property type="entry name" value="Vaccinia Virus protein VP39"/>
    <property type="match status" value="1"/>
</dbReference>
<dbReference type="InterPro" id="IPR005299">
    <property type="entry name" value="MeTrfase_7"/>
</dbReference>
<dbReference type="OrthoDB" id="1523883at2759"/>
<keyword evidence="3" id="KW-0479">Metal-binding</keyword>
<dbReference type="AlphaFoldDB" id="A0A1Q3D4U4"/>
<evidence type="ECO:0000256" key="3">
    <source>
        <dbReference type="ARBA" id="ARBA00022723"/>
    </source>
</evidence>
<dbReference type="InterPro" id="IPR042086">
    <property type="entry name" value="MeTrfase_capping"/>
</dbReference>
<reference evidence="6" key="1">
    <citation type="submission" date="2016-04" db="EMBL/GenBank/DDBJ databases">
        <title>Cephalotus genome sequencing.</title>
        <authorList>
            <person name="Fukushima K."/>
            <person name="Hasebe M."/>
            <person name="Fang X."/>
        </authorList>
    </citation>
    <scope>NUCLEOTIDE SEQUENCE [LARGE SCALE GENOMIC DNA]</scope>
    <source>
        <strain evidence="6">cv. St1</strain>
    </source>
</reference>
<dbReference type="InterPro" id="IPR029063">
    <property type="entry name" value="SAM-dependent_MTases_sf"/>
</dbReference>
<gene>
    <name evidence="5" type="ORF">CFOL_v3_30926</name>
</gene>
<proteinExistence type="predicted"/>
<keyword evidence="1" id="KW-0489">Methyltransferase</keyword>
<dbReference type="GO" id="GO:0008168">
    <property type="term" value="F:methyltransferase activity"/>
    <property type="evidence" value="ECO:0007669"/>
    <property type="project" value="UniProtKB-KW"/>
</dbReference>
<dbReference type="Gene3D" id="1.10.1200.270">
    <property type="entry name" value="Methyltransferase, alpha-helical capping domain"/>
    <property type="match status" value="1"/>
</dbReference>
<comment type="caution">
    <text evidence="5">The sequence shown here is derived from an EMBL/GenBank/DDBJ whole genome shotgun (WGS) entry which is preliminary data.</text>
</comment>
<name>A0A1Q3D4U4_CEPFO</name>
<keyword evidence="4" id="KW-0460">Magnesium</keyword>
<keyword evidence="2" id="KW-0808">Transferase</keyword>
<keyword evidence="6" id="KW-1185">Reference proteome</keyword>
<accession>A0A1Q3D4U4</accession>
<dbReference type="Proteomes" id="UP000187406">
    <property type="component" value="Unassembled WGS sequence"/>
</dbReference>
<sequence length="361" mass="40324">MINSIPSLISFPMNGGESPYSYANNSCFQRRGTDSAKILLHEEITNKLELKQICSSSNVFNIVDMGCSVGPNSYIAVQNIIEPIVSNYQSQGLPSLEFQVFFNDHVANDFGTLFKSLPCDKNYFAAAVPGTFYNRLFPKASMHFMHSSYALQWLSMVPNEVEDKNSPSWNKGKILYDSKEVEKVYAAQFDKDMGSFLNARAEEIVCGGFMAILLPSIPTGADPSKCTITAIFHLLGSSLLDFANMGLLDEAEVDSFNLPQYFASPAELEAVIERNGRFKVERIEQWVQPIPQASKSFVEQFASCMRSGNEGITGGHFGSELMDDLFNHYTKKLVDSGLFSDSSYVPLCDMFFFLRRIDDNI</sequence>
<dbReference type="InParanoid" id="A0A1Q3D4U4"/>
<dbReference type="GO" id="GO:0032259">
    <property type="term" value="P:methylation"/>
    <property type="evidence" value="ECO:0007669"/>
    <property type="project" value="UniProtKB-KW"/>
</dbReference>
<dbReference type="Pfam" id="PF03492">
    <property type="entry name" value="Methyltransf_7"/>
    <property type="match status" value="1"/>
</dbReference>
<dbReference type="EMBL" id="BDDD01004345">
    <property type="protein sequence ID" value="GAV87500.1"/>
    <property type="molecule type" value="Genomic_DNA"/>
</dbReference>
<dbReference type="GO" id="GO:0046872">
    <property type="term" value="F:metal ion binding"/>
    <property type="evidence" value="ECO:0007669"/>
    <property type="project" value="UniProtKB-KW"/>
</dbReference>
<organism evidence="5 6">
    <name type="scientific">Cephalotus follicularis</name>
    <name type="common">Albany pitcher plant</name>
    <dbReference type="NCBI Taxonomy" id="3775"/>
    <lineage>
        <taxon>Eukaryota</taxon>
        <taxon>Viridiplantae</taxon>
        <taxon>Streptophyta</taxon>
        <taxon>Embryophyta</taxon>
        <taxon>Tracheophyta</taxon>
        <taxon>Spermatophyta</taxon>
        <taxon>Magnoliopsida</taxon>
        <taxon>eudicotyledons</taxon>
        <taxon>Gunneridae</taxon>
        <taxon>Pentapetalae</taxon>
        <taxon>rosids</taxon>
        <taxon>fabids</taxon>
        <taxon>Oxalidales</taxon>
        <taxon>Cephalotaceae</taxon>
        <taxon>Cephalotus</taxon>
    </lineage>
</organism>
<protein>
    <submittedName>
        <fullName evidence="5">Methyltransf_7 domain-containing protein</fullName>
    </submittedName>
</protein>
<dbReference type="SUPFAM" id="SSF53335">
    <property type="entry name" value="S-adenosyl-L-methionine-dependent methyltransferases"/>
    <property type="match status" value="1"/>
</dbReference>
<evidence type="ECO:0000313" key="5">
    <source>
        <dbReference type="EMBL" id="GAV87500.1"/>
    </source>
</evidence>
<evidence type="ECO:0000256" key="1">
    <source>
        <dbReference type="ARBA" id="ARBA00022603"/>
    </source>
</evidence>
<evidence type="ECO:0000256" key="4">
    <source>
        <dbReference type="ARBA" id="ARBA00022842"/>
    </source>
</evidence>
<dbReference type="PANTHER" id="PTHR31009">
    <property type="entry name" value="S-ADENOSYL-L-METHIONINE:CARBOXYL METHYLTRANSFERASE FAMILY PROTEIN"/>
    <property type="match status" value="1"/>
</dbReference>
<evidence type="ECO:0000256" key="2">
    <source>
        <dbReference type="ARBA" id="ARBA00022679"/>
    </source>
</evidence>